<proteinExistence type="inferred from homology"/>
<dbReference type="OrthoDB" id="526653at2759"/>
<organism evidence="7 8">
    <name type="scientific">Owenia fusiformis</name>
    <name type="common">Polychaete worm</name>
    <dbReference type="NCBI Taxonomy" id="6347"/>
    <lineage>
        <taxon>Eukaryota</taxon>
        <taxon>Metazoa</taxon>
        <taxon>Spiralia</taxon>
        <taxon>Lophotrochozoa</taxon>
        <taxon>Annelida</taxon>
        <taxon>Polychaeta</taxon>
        <taxon>Sedentaria</taxon>
        <taxon>Canalipalpata</taxon>
        <taxon>Sabellida</taxon>
        <taxon>Oweniida</taxon>
        <taxon>Oweniidae</taxon>
        <taxon>Owenia</taxon>
    </lineage>
</organism>
<dbReference type="Gene3D" id="6.10.280.10">
    <property type="entry name" value="Mediator complex, subunit Med21"/>
    <property type="match status" value="1"/>
</dbReference>
<dbReference type="PANTHER" id="PTHR13381">
    <property type="entry name" value="RNA POLYMERASE II HOLOENZYME COMPONENT SRB7"/>
    <property type="match status" value="1"/>
</dbReference>
<protein>
    <recommendedName>
        <fullName evidence="6">Mediator of RNA polymerase II transcription subunit 21</fullName>
    </recommendedName>
</protein>
<dbReference type="Proteomes" id="UP000749559">
    <property type="component" value="Unassembled WGS sequence"/>
</dbReference>
<evidence type="ECO:0000256" key="5">
    <source>
        <dbReference type="ARBA" id="ARBA00023242"/>
    </source>
</evidence>
<evidence type="ECO:0000256" key="6">
    <source>
        <dbReference type="RuleBase" id="RU366036"/>
    </source>
</evidence>
<dbReference type="InterPro" id="IPR037212">
    <property type="entry name" value="Med7/Med21-like"/>
</dbReference>
<evidence type="ECO:0000256" key="3">
    <source>
        <dbReference type="ARBA" id="ARBA00023159"/>
    </source>
</evidence>
<keyword evidence="4 6" id="KW-0804">Transcription</keyword>
<keyword evidence="2 6" id="KW-0805">Transcription regulation</keyword>
<dbReference type="GO" id="GO:0003712">
    <property type="term" value="F:transcription coregulator activity"/>
    <property type="evidence" value="ECO:0007669"/>
    <property type="project" value="TreeGrafter"/>
</dbReference>
<sequence length="149" mass="16187">MADRLTQLQDAVNQMADHFCNSIGILQQFAPSGQFVGFDKSVSKSPAPVENEDHARLFAELIARTAKDIDVIIDSLPSEESSPELQVASLHKLELENQEAAHRLEDVVKRGEMLLGNIQGALEDIAQAQLPVPNVPKTGTTPGGFHPHT</sequence>
<evidence type="ECO:0000313" key="8">
    <source>
        <dbReference type="Proteomes" id="UP000749559"/>
    </source>
</evidence>
<gene>
    <name evidence="7" type="ORF">OFUS_LOCUS25198</name>
</gene>
<evidence type="ECO:0000256" key="4">
    <source>
        <dbReference type="ARBA" id="ARBA00023163"/>
    </source>
</evidence>
<comment type="subunit">
    <text evidence="6">Component of the Mediator complex.</text>
</comment>
<dbReference type="AlphaFoldDB" id="A0A8S4Q3N3"/>
<comment type="subcellular location">
    <subcellularLocation>
        <location evidence="1 6">Nucleus</location>
    </subcellularLocation>
</comment>
<accession>A0A8S4Q3N3</accession>
<comment type="similarity">
    <text evidence="6">Belongs to the Mediator complex subunit 21 family.</text>
</comment>
<dbReference type="EMBL" id="CAIIXF020000012">
    <property type="protein sequence ID" value="CAH1801406.1"/>
    <property type="molecule type" value="Genomic_DNA"/>
</dbReference>
<dbReference type="Pfam" id="PF11221">
    <property type="entry name" value="Med21"/>
    <property type="match status" value="1"/>
</dbReference>
<evidence type="ECO:0000256" key="2">
    <source>
        <dbReference type="ARBA" id="ARBA00023015"/>
    </source>
</evidence>
<dbReference type="SUPFAM" id="SSF140718">
    <property type="entry name" value="Mediator hinge subcomplex-like"/>
    <property type="match status" value="1"/>
</dbReference>
<evidence type="ECO:0000256" key="1">
    <source>
        <dbReference type="ARBA" id="ARBA00004123"/>
    </source>
</evidence>
<keyword evidence="3 6" id="KW-0010">Activator</keyword>
<reference evidence="7" key="1">
    <citation type="submission" date="2022-03" db="EMBL/GenBank/DDBJ databases">
        <authorList>
            <person name="Martin C."/>
        </authorList>
    </citation>
    <scope>NUCLEOTIDE SEQUENCE</scope>
</reference>
<keyword evidence="5 6" id="KW-0539">Nucleus</keyword>
<comment type="caution">
    <text evidence="7">The sequence shown here is derived from an EMBL/GenBank/DDBJ whole genome shotgun (WGS) entry which is preliminary data.</text>
</comment>
<dbReference type="GO" id="GO:0016592">
    <property type="term" value="C:mediator complex"/>
    <property type="evidence" value="ECO:0007669"/>
    <property type="project" value="UniProtKB-UniRule"/>
</dbReference>
<evidence type="ECO:0000313" key="7">
    <source>
        <dbReference type="EMBL" id="CAH1801406.1"/>
    </source>
</evidence>
<keyword evidence="8" id="KW-1185">Reference proteome</keyword>
<dbReference type="GO" id="GO:0006357">
    <property type="term" value="P:regulation of transcription by RNA polymerase II"/>
    <property type="evidence" value="ECO:0007669"/>
    <property type="project" value="TreeGrafter"/>
</dbReference>
<dbReference type="PANTHER" id="PTHR13381:SF0">
    <property type="entry name" value="MEDIATOR OF RNA POLYMERASE II TRANSCRIPTION SUBUNIT 21"/>
    <property type="match status" value="1"/>
</dbReference>
<name>A0A8S4Q3N3_OWEFU</name>
<dbReference type="InterPro" id="IPR021384">
    <property type="entry name" value="Mediator_Med21"/>
</dbReference>
<comment type="function">
    <text evidence="6">Component of the Mediator complex, a coactivator involved in the regulated transcription of nearly all RNA polymerase II-dependent genes. Mediator functions as a bridge to convey information from gene-specific regulatory proteins to the basal RNA polymerase II transcription machinery. Mediator is recruited to promoters by direct interactions with regulatory proteins and serves as a scaffold for the assembly of a functional preinitiation complex with RNA polymerase II and the general transcription factors.</text>
</comment>